<proteinExistence type="predicted"/>
<keyword evidence="1" id="KW-0812">Transmembrane</keyword>
<gene>
    <name evidence="2" type="ORF">GR167_00065</name>
</gene>
<reference evidence="2 3" key="1">
    <citation type="submission" date="2020-01" db="EMBL/GenBank/DDBJ databases">
        <authorList>
            <person name="Chen S."/>
        </authorList>
    </citation>
    <scope>NUCLEOTIDE SEQUENCE [LARGE SCALE GENOMIC DNA]</scope>
    <source>
        <strain evidence="2 3">GS-10</strain>
    </source>
</reference>
<comment type="caution">
    <text evidence="2">The sequence shown here is derived from an EMBL/GenBank/DDBJ whole genome shotgun (WGS) entry which is preliminary data.</text>
</comment>
<name>A0A6L8LCC3_9RHOB</name>
<organism evidence="2 3">
    <name type="scientific">Thalassovita mangrovi</name>
    <dbReference type="NCBI Taxonomy" id="2692236"/>
    <lineage>
        <taxon>Bacteria</taxon>
        <taxon>Pseudomonadati</taxon>
        <taxon>Pseudomonadota</taxon>
        <taxon>Alphaproteobacteria</taxon>
        <taxon>Rhodobacterales</taxon>
        <taxon>Roseobacteraceae</taxon>
        <taxon>Thalassovita</taxon>
    </lineage>
</organism>
<evidence type="ECO:0000313" key="2">
    <source>
        <dbReference type="EMBL" id="MYM53681.1"/>
    </source>
</evidence>
<dbReference type="AlphaFoldDB" id="A0A6L8LCC3"/>
<sequence length="58" mass="6565">MSFQFKPSDLADSTLVPVPSSPQKKEFELSSGWWMLPLLSSGALFWFWFVPTVAQNLS</sequence>
<evidence type="ECO:0000313" key="3">
    <source>
        <dbReference type="Proteomes" id="UP000479043"/>
    </source>
</evidence>
<dbReference type="EMBL" id="WWEN01000001">
    <property type="protein sequence ID" value="MYM53681.1"/>
    <property type="molecule type" value="Genomic_DNA"/>
</dbReference>
<accession>A0A6L8LCC3</accession>
<keyword evidence="1" id="KW-0472">Membrane</keyword>
<dbReference type="RefSeq" id="WP_160971404.1">
    <property type="nucleotide sequence ID" value="NZ_WWEN01000001.1"/>
</dbReference>
<feature type="transmembrane region" description="Helical" evidence="1">
    <location>
        <begin position="33"/>
        <end position="54"/>
    </location>
</feature>
<keyword evidence="1" id="KW-1133">Transmembrane helix</keyword>
<evidence type="ECO:0000256" key="1">
    <source>
        <dbReference type="SAM" id="Phobius"/>
    </source>
</evidence>
<dbReference type="Proteomes" id="UP000479043">
    <property type="component" value="Unassembled WGS sequence"/>
</dbReference>
<keyword evidence="3" id="KW-1185">Reference proteome</keyword>
<protein>
    <submittedName>
        <fullName evidence="2">Uncharacterized protein</fullName>
    </submittedName>
</protein>